<proteinExistence type="predicted"/>
<reference evidence="1" key="1">
    <citation type="submission" date="2024-09" db="EMBL/GenBank/DDBJ databases">
        <title>Black Yeasts Isolated from many extreme environments.</title>
        <authorList>
            <person name="Coleine C."/>
            <person name="Stajich J.E."/>
            <person name="Selbmann L."/>
        </authorList>
    </citation>
    <scope>NUCLEOTIDE SEQUENCE</scope>
    <source>
        <strain evidence="1">CCFEE 5737</strain>
    </source>
</reference>
<keyword evidence="2" id="KW-1185">Reference proteome</keyword>
<dbReference type="EMBL" id="JAWDJW010000318">
    <property type="protein sequence ID" value="KAK3081003.1"/>
    <property type="molecule type" value="Genomic_DNA"/>
</dbReference>
<comment type="caution">
    <text evidence="1">The sequence shown here is derived from an EMBL/GenBank/DDBJ whole genome shotgun (WGS) entry which is preliminary data.</text>
</comment>
<evidence type="ECO:0000313" key="2">
    <source>
        <dbReference type="Proteomes" id="UP001186974"/>
    </source>
</evidence>
<name>A0ACC3DWT7_9PEZI</name>
<organism evidence="1 2">
    <name type="scientific">Coniosporium uncinatum</name>
    <dbReference type="NCBI Taxonomy" id="93489"/>
    <lineage>
        <taxon>Eukaryota</taxon>
        <taxon>Fungi</taxon>
        <taxon>Dikarya</taxon>
        <taxon>Ascomycota</taxon>
        <taxon>Pezizomycotina</taxon>
        <taxon>Dothideomycetes</taxon>
        <taxon>Dothideomycetes incertae sedis</taxon>
        <taxon>Coniosporium</taxon>
    </lineage>
</organism>
<accession>A0ACC3DWT7</accession>
<protein>
    <submittedName>
        <fullName evidence="1">Uncharacterized protein</fullName>
    </submittedName>
</protein>
<gene>
    <name evidence="1" type="ORF">LTS18_011132</name>
</gene>
<sequence length="309" mass="35171">MTDTTTVTYRRIGQGFCGTVWADTTGYGDAIKREDGGPGRSLQNDKIMHQKAFKSLSNNPSAVRIPRCHRYMTGDDNTWWDSQISRFPGNFQACNALISDRIPPFSREVRERLIDLYCPESLKSRIKLSEGDQDCLVRPYLGRRRRLVKQSRFQAFSLRNYPLHVDQIEELGLDGAFYARTMAETLAELYWSAHIDANDVESVLAPAREGHPSSTASGILRDHVVWVLDFDCCKHIPMDEAGVEQAVKAFYNNDPFFPRPDREDVKDQALWHSFKGRFLEASSKIVGPDAPHAHLPALWIDLVEKWGLV</sequence>
<dbReference type="Proteomes" id="UP001186974">
    <property type="component" value="Unassembled WGS sequence"/>
</dbReference>
<evidence type="ECO:0000313" key="1">
    <source>
        <dbReference type="EMBL" id="KAK3081003.1"/>
    </source>
</evidence>